<dbReference type="PROSITE" id="PS50949">
    <property type="entry name" value="HTH_GNTR"/>
    <property type="match status" value="1"/>
</dbReference>
<keyword evidence="2" id="KW-0663">Pyridoxal phosphate</keyword>
<keyword evidence="8" id="KW-0032">Aminotransferase</keyword>
<dbReference type="InterPro" id="IPR000524">
    <property type="entry name" value="Tscrpt_reg_HTH_GntR"/>
</dbReference>
<dbReference type="AlphaFoldDB" id="A0AAU8J254"/>
<dbReference type="Pfam" id="PF00155">
    <property type="entry name" value="Aminotran_1_2"/>
    <property type="match status" value="1"/>
</dbReference>
<evidence type="ECO:0000256" key="4">
    <source>
        <dbReference type="ARBA" id="ARBA00023125"/>
    </source>
</evidence>
<evidence type="ECO:0000256" key="6">
    <source>
        <dbReference type="SAM" id="MobiDB-lite"/>
    </source>
</evidence>
<dbReference type="InterPro" id="IPR004839">
    <property type="entry name" value="Aminotransferase_I/II_large"/>
</dbReference>
<dbReference type="GO" id="GO:0003700">
    <property type="term" value="F:DNA-binding transcription factor activity"/>
    <property type="evidence" value="ECO:0007669"/>
    <property type="project" value="InterPro"/>
</dbReference>
<dbReference type="PANTHER" id="PTHR46577:SF1">
    <property type="entry name" value="HTH-TYPE TRANSCRIPTIONAL REGULATORY PROTEIN GABR"/>
    <property type="match status" value="1"/>
</dbReference>
<proteinExistence type="inferred from homology"/>
<keyword evidence="3" id="KW-0805">Transcription regulation</keyword>
<reference evidence="8" key="1">
    <citation type="submission" date="2024-06" db="EMBL/GenBank/DDBJ databases">
        <title>Streptomyces sp. strain HUAS MG91 genome sequences.</title>
        <authorList>
            <person name="Mo P."/>
        </authorList>
    </citation>
    <scope>NUCLEOTIDE SEQUENCE</scope>
    <source>
        <strain evidence="8">HUAS MG91</strain>
    </source>
</reference>
<gene>
    <name evidence="8" type="ORF">ABII15_32065</name>
</gene>
<evidence type="ECO:0000256" key="3">
    <source>
        <dbReference type="ARBA" id="ARBA00023015"/>
    </source>
</evidence>
<dbReference type="GO" id="GO:0008483">
    <property type="term" value="F:transaminase activity"/>
    <property type="evidence" value="ECO:0007669"/>
    <property type="project" value="UniProtKB-KW"/>
</dbReference>
<name>A0AAU8J254_9ACTN</name>
<feature type="domain" description="HTH gntR-type" evidence="7">
    <location>
        <begin position="22"/>
        <end position="90"/>
    </location>
</feature>
<evidence type="ECO:0000313" key="8">
    <source>
        <dbReference type="EMBL" id="XCJ74325.1"/>
    </source>
</evidence>
<evidence type="ECO:0000256" key="2">
    <source>
        <dbReference type="ARBA" id="ARBA00022898"/>
    </source>
</evidence>
<dbReference type="PANTHER" id="PTHR46577">
    <property type="entry name" value="HTH-TYPE TRANSCRIPTIONAL REGULATORY PROTEIN GABR"/>
    <property type="match status" value="1"/>
</dbReference>
<comment type="similarity">
    <text evidence="1">In the C-terminal section; belongs to the class-I pyridoxal-phosphate-dependent aminotransferase family.</text>
</comment>
<keyword evidence="4" id="KW-0238">DNA-binding</keyword>
<keyword evidence="8" id="KW-0808">Transferase</keyword>
<dbReference type="KEGG" id="stac:ABII15_32065"/>
<protein>
    <submittedName>
        <fullName evidence="8">PLP-dependent aminotransferase family protein</fullName>
    </submittedName>
</protein>
<dbReference type="InterPro" id="IPR015424">
    <property type="entry name" value="PyrdxlP-dep_Trfase"/>
</dbReference>
<dbReference type="Pfam" id="PF00392">
    <property type="entry name" value="GntR"/>
    <property type="match status" value="1"/>
</dbReference>
<evidence type="ECO:0000256" key="1">
    <source>
        <dbReference type="ARBA" id="ARBA00005384"/>
    </source>
</evidence>
<dbReference type="RefSeq" id="WP_353945769.1">
    <property type="nucleotide sequence ID" value="NZ_CP159534.1"/>
</dbReference>
<dbReference type="CDD" id="cd07377">
    <property type="entry name" value="WHTH_GntR"/>
    <property type="match status" value="1"/>
</dbReference>
<dbReference type="GO" id="GO:0003677">
    <property type="term" value="F:DNA binding"/>
    <property type="evidence" value="ECO:0007669"/>
    <property type="project" value="UniProtKB-KW"/>
</dbReference>
<sequence length="470" mass="48683">MSRITASRLSRLLTGWSADGAGPLPRRLADALAELTARGDVPTGTVLPSQRELAAVLGVSRSTVTAAYALLEGAGRLESRRGSGSRLRGTGPSGGGAGEGRLASFDYRSAPLDLSSGALPGLPMVAEAVGALGPDDLAEPLATDGYHPQGLPVLREGIAASYRAAGLPTTAGQILVTSGSQQAVWLIAQALVEPGDTVVVENPTYRGALEALRARGARIVPMGGDRPGAGRDGADVAGLRALLRTSVRPRLVYLQPSVHNPTGRTLDSAARHGWTTALSEAGLVTVEDSSCAELTLASGSGPPPVPLSSSDYTIGTFSKLFWGGLRIGWVRAPAPAIARLGGIKKSVDLSCPVLDQLLAVRLLDRLPEARAERRAELRAALATAGELLRGLVPDWEWAPPAGGPALWVRVPGADTEALAQLARRRGVAVVPGSAFSAVDGFRDRLRLPFAHDRATLAAALSVLRECAARS</sequence>
<keyword evidence="5" id="KW-0804">Transcription</keyword>
<organism evidence="8">
    <name type="scientific">Streptomyces tabacisoli</name>
    <dbReference type="NCBI Taxonomy" id="3156398"/>
    <lineage>
        <taxon>Bacteria</taxon>
        <taxon>Bacillati</taxon>
        <taxon>Actinomycetota</taxon>
        <taxon>Actinomycetes</taxon>
        <taxon>Kitasatosporales</taxon>
        <taxon>Streptomycetaceae</taxon>
        <taxon>Streptomyces</taxon>
    </lineage>
</organism>
<dbReference type="InterPro" id="IPR036390">
    <property type="entry name" value="WH_DNA-bd_sf"/>
</dbReference>
<dbReference type="SMART" id="SM00345">
    <property type="entry name" value="HTH_GNTR"/>
    <property type="match status" value="1"/>
</dbReference>
<dbReference type="Gene3D" id="1.10.10.10">
    <property type="entry name" value="Winged helix-like DNA-binding domain superfamily/Winged helix DNA-binding domain"/>
    <property type="match status" value="1"/>
</dbReference>
<dbReference type="EMBL" id="CP159534">
    <property type="protein sequence ID" value="XCJ74325.1"/>
    <property type="molecule type" value="Genomic_DNA"/>
</dbReference>
<dbReference type="InterPro" id="IPR051446">
    <property type="entry name" value="HTH_trans_reg/aminotransferase"/>
</dbReference>
<accession>A0AAU8J254</accession>
<dbReference type="CDD" id="cd00609">
    <property type="entry name" value="AAT_like"/>
    <property type="match status" value="1"/>
</dbReference>
<dbReference type="GO" id="GO:0030170">
    <property type="term" value="F:pyridoxal phosphate binding"/>
    <property type="evidence" value="ECO:0007669"/>
    <property type="project" value="InterPro"/>
</dbReference>
<dbReference type="Gene3D" id="3.40.640.10">
    <property type="entry name" value="Type I PLP-dependent aspartate aminotransferase-like (Major domain)"/>
    <property type="match status" value="1"/>
</dbReference>
<dbReference type="InterPro" id="IPR036388">
    <property type="entry name" value="WH-like_DNA-bd_sf"/>
</dbReference>
<dbReference type="InterPro" id="IPR015421">
    <property type="entry name" value="PyrdxlP-dep_Trfase_major"/>
</dbReference>
<evidence type="ECO:0000256" key="5">
    <source>
        <dbReference type="ARBA" id="ARBA00023163"/>
    </source>
</evidence>
<dbReference type="PRINTS" id="PR00035">
    <property type="entry name" value="HTHGNTR"/>
</dbReference>
<dbReference type="SUPFAM" id="SSF53383">
    <property type="entry name" value="PLP-dependent transferases"/>
    <property type="match status" value="1"/>
</dbReference>
<dbReference type="SUPFAM" id="SSF46785">
    <property type="entry name" value="Winged helix' DNA-binding domain"/>
    <property type="match status" value="1"/>
</dbReference>
<feature type="region of interest" description="Disordered" evidence="6">
    <location>
        <begin position="79"/>
        <end position="102"/>
    </location>
</feature>
<evidence type="ECO:0000259" key="7">
    <source>
        <dbReference type="PROSITE" id="PS50949"/>
    </source>
</evidence>